<feature type="transmembrane region" description="Helical" evidence="25">
    <location>
        <begin position="435"/>
        <end position="459"/>
    </location>
</feature>
<dbReference type="InterPro" id="IPR011701">
    <property type="entry name" value="MFS"/>
</dbReference>
<evidence type="ECO:0000256" key="22">
    <source>
        <dbReference type="ARBA" id="ARBA00045018"/>
    </source>
</evidence>
<comment type="catalytic activity">
    <reaction evidence="9">
        <text>L-histidyl-glycine(out) = L-histidyl-glycine(in)</text>
        <dbReference type="Rhea" id="RHEA:79395"/>
        <dbReference type="ChEBI" id="CHEBI:229957"/>
    </reaction>
</comment>
<evidence type="ECO:0000256" key="8">
    <source>
        <dbReference type="ARBA" id="ARBA00044876"/>
    </source>
</evidence>
<comment type="catalytic activity">
    <reaction evidence="19">
        <text>L-alanyl-L-lysine(out) = L-alanyl-L-lysine(in)</text>
        <dbReference type="Rhea" id="RHEA:79415"/>
        <dbReference type="ChEBI" id="CHEBI:192470"/>
    </reaction>
</comment>
<dbReference type="InterPro" id="IPR036259">
    <property type="entry name" value="MFS_trans_sf"/>
</dbReference>
<keyword evidence="27" id="KW-1185">Reference proteome</keyword>
<feature type="transmembrane region" description="Helical" evidence="25">
    <location>
        <begin position="406"/>
        <end position="429"/>
    </location>
</feature>
<evidence type="ECO:0000256" key="14">
    <source>
        <dbReference type="ARBA" id="ARBA00044898"/>
    </source>
</evidence>
<comment type="catalytic activity">
    <reaction evidence="16">
        <text>L-lysyl-L-lysine(out) = L-lysyl-L-lysine(in)</text>
        <dbReference type="Rhea" id="RHEA:79403"/>
        <dbReference type="ChEBI" id="CHEBI:229956"/>
    </reaction>
</comment>
<evidence type="ECO:0000256" key="4">
    <source>
        <dbReference type="ARBA" id="ARBA00022692"/>
    </source>
</evidence>
<evidence type="ECO:0000313" key="26">
    <source>
        <dbReference type="EMBL" id="KAK9694156.1"/>
    </source>
</evidence>
<keyword evidence="5 25" id="KW-1133">Transmembrane helix</keyword>
<dbReference type="EMBL" id="JASJQH010008234">
    <property type="protein sequence ID" value="KAK9694156.1"/>
    <property type="molecule type" value="Genomic_DNA"/>
</dbReference>
<feature type="transmembrane region" description="Helical" evidence="25">
    <location>
        <begin position="94"/>
        <end position="114"/>
    </location>
</feature>
<dbReference type="SUPFAM" id="SSF103473">
    <property type="entry name" value="MFS general substrate transporter"/>
    <property type="match status" value="1"/>
</dbReference>
<evidence type="ECO:0000256" key="18">
    <source>
        <dbReference type="ARBA" id="ARBA00044912"/>
    </source>
</evidence>
<dbReference type="PANTHER" id="PTHR23512:SF3">
    <property type="entry name" value="MAJOR FACILITATOR SUPERFAMILY DOMAIN-CONTAINING PROTEIN 1"/>
    <property type="match status" value="1"/>
</dbReference>
<feature type="transmembrane region" description="Helical" evidence="25">
    <location>
        <begin position="373"/>
        <end position="394"/>
    </location>
</feature>
<dbReference type="PANTHER" id="PTHR23512">
    <property type="entry name" value="MAJOR FACILITATOR SUPERFAMILY DOMAIN-CONTAINING PROTEIN 1"/>
    <property type="match status" value="1"/>
</dbReference>
<keyword evidence="7" id="KW-0458">Lysosome</keyword>
<comment type="catalytic activity">
    <reaction evidence="8">
        <text>L-lysyl-L-alanine(out) = L-lysyl-L-alanine(in)</text>
        <dbReference type="Rhea" id="RHEA:79399"/>
        <dbReference type="ChEBI" id="CHEBI:229954"/>
    </reaction>
</comment>
<keyword evidence="4 25" id="KW-0812">Transmembrane</keyword>
<dbReference type="Proteomes" id="UP001479436">
    <property type="component" value="Unassembled WGS sequence"/>
</dbReference>
<comment type="subcellular location">
    <subcellularLocation>
        <location evidence="1">Lysosome membrane</location>
        <topology evidence="1">Multi-pass membrane protein</topology>
    </subcellularLocation>
</comment>
<comment type="catalytic activity">
    <reaction evidence="14">
        <text>L-aspartyl-L-lysine(out) = L-aspartyl-L-lysine(in)</text>
        <dbReference type="Rhea" id="RHEA:79411"/>
        <dbReference type="ChEBI" id="CHEBI:229953"/>
    </reaction>
</comment>
<evidence type="ECO:0000256" key="19">
    <source>
        <dbReference type="ARBA" id="ARBA00044919"/>
    </source>
</evidence>
<evidence type="ECO:0000256" key="25">
    <source>
        <dbReference type="SAM" id="Phobius"/>
    </source>
</evidence>
<accession>A0ABR2VQT9</accession>
<evidence type="ECO:0000256" key="16">
    <source>
        <dbReference type="ARBA" id="ARBA00044900"/>
    </source>
</evidence>
<keyword evidence="3" id="KW-0813">Transport</keyword>
<dbReference type="Pfam" id="PF07690">
    <property type="entry name" value="MFS_1"/>
    <property type="match status" value="1"/>
</dbReference>
<feature type="transmembrane region" description="Helical" evidence="25">
    <location>
        <begin position="282"/>
        <end position="300"/>
    </location>
</feature>
<dbReference type="Gene3D" id="1.20.1250.20">
    <property type="entry name" value="MFS general substrate transporter like domains"/>
    <property type="match status" value="2"/>
</dbReference>
<comment type="similarity">
    <text evidence="2">Belongs to the major facilitator superfamily.</text>
</comment>
<feature type="transmembrane region" description="Helical" evidence="25">
    <location>
        <begin position="190"/>
        <end position="211"/>
    </location>
</feature>
<comment type="catalytic activity">
    <reaction evidence="10">
        <text>L-alpha-aminoacyl-L-arginine(out) = L-alpha-aminoacyl-L-arginine(in)</text>
        <dbReference type="Rhea" id="RHEA:79367"/>
        <dbReference type="ChEBI" id="CHEBI:229968"/>
    </reaction>
</comment>
<evidence type="ECO:0000313" key="27">
    <source>
        <dbReference type="Proteomes" id="UP001479436"/>
    </source>
</evidence>
<organism evidence="26 27">
    <name type="scientific">Basidiobolus ranarum</name>
    <dbReference type="NCBI Taxonomy" id="34480"/>
    <lineage>
        <taxon>Eukaryota</taxon>
        <taxon>Fungi</taxon>
        <taxon>Fungi incertae sedis</taxon>
        <taxon>Zoopagomycota</taxon>
        <taxon>Entomophthoromycotina</taxon>
        <taxon>Basidiobolomycetes</taxon>
        <taxon>Basidiobolales</taxon>
        <taxon>Basidiobolaceae</taxon>
        <taxon>Basidiobolus</taxon>
    </lineage>
</organism>
<comment type="catalytic activity">
    <reaction evidence="20">
        <text>L-lysyl-glycine(out) = L-lysyl-glycine(in)</text>
        <dbReference type="Rhea" id="RHEA:79407"/>
        <dbReference type="ChEBI" id="CHEBI:191202"/>
    </reaction>
</comment>
<proteinExistence type="inferred from homology"/>
<evidence type="ECO:0000256" key="10">
    <source>
        <dbReference type="ARBA" id="ARBA00044881"/>
    </source>
</evidence>
<evidence type="ECO:0000256" key="5">
    <source>
        <dbReference type="ARBA" id="ARBA00022989"/>
    </source>
</evidence>
<evidence type="ECO:0000256" key="3">
    <source>
        <dbReference type="ARBA" id="ARBA00022448"/>
    </source>
</evidence>
<comment type="function">
    <text evidence="23">Lysosomal dipeptide uniporter that selectively exports lysine, arginine or histidine-containing dipeptides with a net positive charge from the lysosome lumen into the cytosol. Could play a role in a specific type of protein O-glycosylation indirectly regulating macrophages migration and tissue invasion. Also essential for liver homeostasis.</text>
</comment>
<evidence type="ECO:0000256" key="6">
    <source>
        <dbReference type="ARBA" id="ARBA00023136"/>
    </source>
</evidence>
<evidence type="ECO:0000256" key="24">
    <source>
        <dbReference type="ARBA" id="ARBA00046376"/>
    </source>
</evidence>
<evidence type="ECO:0000256" key="15">
    <source>
        <dbReference type="ARBA" id="ARBA00044899"/>
    </source>
</evidence>
<comment type="subunit">
    <text evidence="24">Homodimer. Interacts with lysosomal protein GLMP (via lumenal domain); the interaction starts while both proteins are still in the endoplasmic reticulum and is required for stabilization of MFSD1 in lysosomes but has no direct effect on its targeting to lysosomes or transporter activity.</text>
</comment>
<evidence type="ECO:0000256" key="1">
    <source>
        <dbReference type="ARBA" id="ARBA00004155"/>
    </source>
</evidence>
<feature type="transmembrane region" description="Helical" evidence="25">
    <location>
        <begin position="60"/>
        <end position="82"/>
    </location>
</feature>
<evidence type="ECO:0000256" key="13">
    <source>
        <dbReference type="ARBA" id="ARBA00044893"/>
    </source>
</evidence>
<name>A0ABR2VQT9_9FUNG</name>
<comment type="catalytic activity">
    <reaction evidence="18">
        <text>L-histidyl-L-alpha-amino acid(out) = L-histidyl-L-alpha-amino acid(in)</text>
        <dbReference type="Rhea" id="RHEA:79379"/>
        <dbReference type="ChEBI" id="CHEBI:229964"/>
    </reaction>
</comment>
<comment type="catalytic activity">
    <reaction evidence="11">
        <text>L-alpha-aminoacyl-L-histidine(out) = L-alpha-aminoacyl-L-histidine(in)</text>
        <dbReference type="Rhea" id="RHEA:79375"/>
        <dbReference type="ChEBI" id="CHEBI:229967"/>
    </reaction>
</comment>
<comment type="caution">
    <text evidence="26">The sequence shown here is derived from an EMBL/GenBank/DDBJ whole genome shotgun (WGS) entry which is preliminary data.</text>
</comment>
<evidence type="ECO:0000256" key="12">
    <source>
        <dbReference type="ARBA" id="ARBA00044891"/>
    </source>
</evidence>
<feature type="transmembrane region" description="Helical" evidence="25">
    <location>
        <begin position="22"/>
        <end position="40"/>
    </location>
</feature>
<protein>
    <recommendedName>
        <fullName evidence="21">Lysosomal dipeptide transporter MFSD1</fullName>
    </recommendedName>
    <alternativeName>
        <fullName evidence="22">Major facilitator superfamily domain-containing protein 1</fullName>
    </alternativeName>
</protein>
<evidence type="ECO:0000256" key="7">
    <source>
        <dbReference type="ARBA" id="ARBA00023228"/>
    </source>
</evidence>
<comment type="catalytic activity">
    <reaction evidence="15">
        <text>L-arginyl-L-alpha-amino acid(out) = L-arginyl-L-alpha-amino acid(in)</text>
        <dbReference type="Rhea" id="RHEA:79371"/>
        <dbReference type="ChEBI" id="CHEBI:84315"/>
    </reaction>
</comment>
<evidence type="ECO:0000256" key="17">
    <source>
        <dbReference type="ARBA" id="ARBA00044903"/>
    </source>
</evidence>
<evidence type="ECO:0000256" key="2">
    <source>
        <dbReference type="ARBA" id="ARBA00008335"/>
    </source>
</evidence>
<comment type="catalytic activity">
    <reaction evidence="12">
        <text>L-lysyl-L-alpha-amino acid(out) = L-lysyl-L-alpha-amino acid(in)</text>
        <dbReference type="Rhea" id="RHEA:79387"/>
        <dbReference type="ChEBI" id="CHEBI:229965"/>
    </reaction>
</comment>
<gene>
    <name evidence="26" type="ORF">K7432_013547</name>
</gene>
<reference evidence="26 27" key="1">
    <citation type="submission" date="2023-04" db="EMBL/GenBank/DDBJ databases">
        <title>Genome of Basidiobolus ranarum AG-B5.</title>
        <authorList>
            <person name="Stajich J.E."/>
            <person name="Carter-House D."/>
            <person name="Gryganskyi A."/>
        </authorList>
    </citation>
    <scope>NUCLEOTIDE SEQUENCE [LARGE SCALE GENOMIC DNA]</scope>
    <source>
        <strain evidence="26 27">AG-B5</strain>
    </source>
</reference>
<evidence type="ECO:0000256" key="20">
    <source>
        <dbReference type="ARBA" id="ARBA00044924"/>
    </source>
</evidence>
<feature type="transmembrane region" description="Helical" evidence="25">
    <location>
        <begin position="320"/>
        <end position="341"/>
    </location>
</feature>
<evidence type="ECO:0000256" key="9">
    <source>
        <dbReference type="ARBA" id="ARBA00044878"/>
    </source>
</evidence>
<sequence>MTGNEPINLADVSTSSGSYGRWIVLGLSAFSLTGNYFAYDMPAALNGQLMDYLGFDYYDWQYYLAMMYVVYSIPNIFLPFAIGPLIDIHGTRKVFLALSGVVIIGQLLFTIGLIMQMLPLILLGRLFLGIGGESLGVAQARITYHWFNIKELGFALGINLCFARLGSVFNDFISPYIAERYGGVNSASCFALLMCFISGICAFFFILADYAGELRVKMKIRQRLFVSIPGNKRFSGQLIGIPENGNIRSSYFSVVSEGSSRPGDRLEQPMKFSDIYRFPTEFWVLCVVMVCFYGSTIPFINIGSDLLQKKWLGPDPITAGALLSIPDLVSTLLLPFSGFLMNFLGCRMLIMIVCAGTIGFVHWSFALTSWSPIPGLVGLGCMSAIYASFFWPTISLFIEESYIATAYAVATAFLNTFLCFAPLIVASLVAQDPQYVWVETFFGFLVCAGLVGLLALWLIDSWWGSSILSRSMCSQSPFQDEPDFSDTDDEYYEETEEVYGDPEVNADTIHSNNSYFENRINSGTWRREKAPLIRTADHPIIYGAAL</sequence>
<evidence type="ECO:0000256" key="23">
    <source>
        <dbReference type="ARBA" id="ARBA00045709"/>
    </source>
</evidence>
<comment type="catalytic activity">
    <reaction evidence="17">
        <text>L-arginyl-glycine(out) = L-arginyl-glycine(in)</text>
        <dbReference type="Rhea" id="RHEA:79391"/>
        <dbReference type="ChEBI" id="CHEBI:229955"/>
    </reaction>
</comment>
<evidence type="ECO:0000256" key="11">
    <source>
        <dbReference type="ARBA" id="ARBA00044884"/>
    </source>
</evidence>
<evidence type="ECO:0000256" key="21">
    <source>
        <dbReference type="ARBA" id="ARBA00044985"/>
    </source>
</evidence>
<dbReference type="InterPro" id="IPR052187">
    <property type="entry name" value="MFSD1"/>
</dbReference>
<keyword evidence="6 25" id="KW-0472">Membrane</keyword>
<feature type="transmembrane region" description="Helical" evidence="25">
    <location>
        <begin position="348"/>
        <end position="367"/>
    </location>
</feature>
<comment type="catalytic activity">
    <reaction evidence="13">
        <text>L-alpha-aminoacyl-L-lysine(out) = L-alpha-aminoacyl-L-lysine(in)</text>
        <dbReference type="Rhea" id="RHEA:79383"/>
        <dbReference type="ChEBI" id="CHEBI:229966"/>
    </reaction>
</comment>